<evidence type="ECO:0000313" key="5">
    <source>
        <dbReference type="Proteomes" id="UP000245461"/>
    </source>
</evidence>
<dbReference type="PANTHER" id="PTHR43436">
    <property type="entry name" value="ARAC-FAMILY TRANSCRIPTIONAL REGULATOR"/>
    <property type="match status" value="1"/>
</dbReference>
<dbReference type="EMBL" id="QGLE01000011">
    <property type="protein sequence ID" value="PWR19421.1"/>
    <property type="molecule type" value="Genomic_DNA"/>
</dbReference>
<protein>
    <submittedName>
        <fullName evidence="4">AraC family transcriptional regulator CmrA</fullName>
    </submittedName>
</protein>
<dbReference type="GO" id="GO:0003700">
    <property type="term" value="F:DNA-binding transcription factor activity"/>
    <property type="evidence" value="ECO:0007669"/>
    <property type="project" value="InterPro"/>
</dbReference>
<dbReference type="InterPro" id="IPR009594">
    <property type="entry name" value="Tscrpt_reg_HTH_AraC_N"/>
</dbReference>
<accession>A0A317DY71</accession>
<evidence type="ECO:0000313" key="4">
    <source>
        <dbReference type="EMBL" id="PWR19421.1"/>
    </source>
</evidence>
<dbReference type="Proteomes" id="UP000245461">
    <property type="component" value="Unassembled WGS sequence"/>
</dbReference>
<dbReference type="InterPro" id="IPR018060">
    <property type="entry name" value="HTH_AraC"/>
</dbReference>
<dbReference type="PANTHER" id="PTHR43436:SF1">
    <property type="entry name" value="TRANSCRIPTIONAL REGULATORY PROTEIN"/>
    <property type="match status" value="1"/>
</dbReference>
<keyword evidence="1" id="KW-0805">Transcription regulation</keyword>
<feature type="domain" description="HTH araC/xylS-type" evidence="3">
    <location>
        <begin position="186"/>
        <end position="284"/>
    </location>
</feature>
<proteinExistence type="predicted"/>
<dbReference type="Pfam" id="PF12833">
    <property type="entry name" value="HTH_18"/>
    <property type="match status" value="1"/>
</dbReference>
<evidence type="ECO:0000256" key="2">
    <source>
        <dbReference type="ARBA" id="ARBA00023163"/>
    </source>
</evidence>
<comment type="caution">
    <text evidence="4">The sequence shown here is derived from an EMBL/GenBank/DDBJ whole genome shotgun (WGS) entry which is preliminary data.</text>
</comment>
<keyword evidence="2" id="KW-0804">Transcription</keyword>
<sequence length="295" mass="31706">MTAVSALADLIERFTGGDGALKTAIPRLSLFAARQPSAPTHVLYQPALCIVARGSKQVISGEALHVYDPARYLIVSIDVPVTGQVTEAPYASLRLDLDPHLLAALILETDAGPAPAMPMPGIAVGTLTAEMIDAMTRLVRLLDSPPDIAALAPLAEREILYRLLRGDQGARLRQIAAGEGRMRQINRAIAWIKENYTAPLSIEALAAIACMSPSALHLHFKQVTAMSPLQFQKQIRLQEARRLILAEASDAASAGHAVGYESPSQFSREYRRLFGAPPVRDIARLKAAPAVLAVD</sequence>
<dbReference type="GO" id="GO:0043565">
    <property type="term" value="F:sequence-specific DNA binding"/>
    <property type="evidence" value="ECO:0007669"/>
    <property type="project" value="InterPro"/>
</dbReference>
<keyword evidence="5" id="KW-1185">Reference proteome</keyword>
<dbReference type="InterPro" id="IPR009057">
    <property type="entry name" value="Homeodomain-like_sf"/>
</dbReference>
<gene>
    <name evidence="4" type="ORF">DKG74_16630</name>
</gene>
<dbReference type="PROSITE" id="PS01124">
    <property type="entry name" value="HTH_ARAC_FAMILY_2"/>
    <property type="match status" value="1"/>
</dbReference>
<dbReference type="OrthoDB" id="9802263at2"/>
<dbReference type="SUPFAM" id="SSF46689">
    <property type="entry name" value="Homeodomain-like"/>
    <property type="match status" value="2"/>
</dbReference>
<dbReference type="AlphaFoldDB" id="A0A317DY71"/>
<evidence type="ECO:0000259" key="3">
    <source>
        <dbReference type="PROSITE" id="PS01124"/>
    </source>
</evidence>
<dbReference type="Pfam" id="PF06719">
    <property type="entry name" value="AraC_N"/>
    <property type="match status" value="1"/>
</dbReference>
<dbReference type="SMART" id="SM00342">
    <property type="entry name" value="HTH_ARAC"/>
    <property type="match status" value="1"/>
</dbReference>
<dbReference type="RefSeq" id="WP_109907303.1">
    <property type="nucleotide sequence ID" value="NZ_QGLE01000011.1"/>
</dbReference>
<name>A0A317DY71_9PROT</name>
<organism evidence="4 5">
    <name type="scientific">Zavarzinia aquatilis</name>
    <dbReference type="NCBI Taxonomy" id="2211142"/>
    <lineage>
        <taxon>Bacteria</taxon>
        <taxon>Pseudomonadati</taxon>
        <taxon>Pseudomonadota</taxon>
        <taxon>Alphaproteobacteria</taxon>
        <taxon>Rhodospirillales</taxon>
        <taxon>Zavarziniaceae</taxon>
        <taxon>Zavarzinia</taxon>
    </lineage>
</organism>
<evidence type="ECO:0000256" key="1">
    <source>
        <dbReference type="ARBA" id="ARBA00023015"/>
    </source>
</evidence>
<reference evidence="4 5" key="1">
    <citation type="submission" date="2018-05" db="EMBL/GenBank/DDBJ databases">
        <title>Zavarzinia sp. HR-AS.</title>
        <authorList>
            <person name="Lee Y."/>
            <person name="Jeon C.O."/>
        </authorList>
    </citation>
    <scope>NUCLEOTIDE SEQUENCE [LARGE SCALE GENOMIC DNA]</scope>
    <source>
        <strain evidence="4 5">HR-AS</strain>
    </source>
</reference>
<dbReference type="Gene3D" id="1.10.10.60">
    <property type="entry name" value="Homeodomain-like"/>
    <property type="match status" value="2"/>
</dbReference>